<keyword evidence="2" id="KW-1133">Transmembrane helix</keyword>
<dbReference type="AlphaFoldDB" id="A0A166GRP8"/>
<evidence type="ECO:0000256" key="1">
    <source>
        <dbReference type="SAM" id="MobiDB-lite"/>
    </source>
</evidence>
<accession>A0A166GRP8</accession>
<feature type="compositionally biased region" description="Acidic residues" evidence="1">
    <location>
        <begin position="119"/>
        <end position="129"/>
    </location>
</feature>
<dbReference type="EMBL" id="KV428017">
    <property type="protein sequence ID" value="KZT41944.1"/>
    <property type="molecule type" value="Genomic_DNA"/>
</dbReference>
<keyword evidence="2" id="KW-0812">Transmembrane</keyword>
<keyword evidence="2" id="KW-0472">Membrane</keyword>
<evidence type="ECO:0000256" key="2">
    <source>
        <dbReference type="SAM" id="Phobius"/>
    </source>
</evidence>
<dbReference type="Proteomes" id="UP000076798">
    <property type="component" value="Unassembled WGS sequence"/>
</dbReference>
<feature type="region of interest" description="Disordered" evidence="1">
    <location>
        <begin position="27"/>
        <end position="49"/>
    </location>
</feature>
<feature type="region of interest" description="Disordered" evidence="1">
    <location>
        <begin position="90"/>
        <end position="141"/>
    </location>
</feature>
<proteinExistence type="predicted"/>
<feature type="compositionally biased region" description="Low complexity" evidence="1">
    <location>
        <begin position="101"/>
        <end position="118"/>
    </location>
</feature>
<name>A0A166GRP8_9AGAM</name>
<reference evidence="3 4" key="1">
    <citation type="journal article" date="2016" name="Mol. Biol. Evol.">
        <title>Comparative Genomics of Early-Diverging Mushroom-Forming Fungi Provides Insights into the Origins of Lignocellulose Decay Capabilities.</title>
        <authorList>
            <person name="Nagy L.G."/>
            <person name="Riley R."/>
            <person name="Tritt A."/>
            <person name="Adam C."/>
            <person name="Daum C."/>
            <person name="Floudas D."/>
            <person name="Sun H."/>
            <person name="Yadav J.S."/>
            <person name="Pangilinan J."/>
            <person name="Larsson K.H."/>
            <person name="Matsuura K."/>
            <person name="Barry K."/>
            <person name="Labutti K."/>
            <person name="Kuo R."/>
            <person name="Ohm R.A."/>
            <person name="Bhattacharya S.S."/>
            <person name="Shirouzu T."/>
            <person name="Yoshinaga Y."/>
            <person name="Martin F.M."/>
            <person name="Grigoriev I.V."/>
            <person name="Hibbett D.S."/>
        </authorList>
    </citation>
    <scope>NUCLEOTIDE SEQUENCE [LARGE SCALE GENOMIC DNA]</scope>
    <source>
        <strain evidence="3 4">HHB10207 ss-3</strain>
    </source>
</reference>
<feature type="region of interest" description="Disordered" evidence="1">
    <location>
        <begin position="1"/>
        <end position="20"/>
    </location>
</feature>
<feature type="compositionally biased region" description="Low complexity" evidence="1">
    <location>
        <begin position="1"/>
        <end position="12"/>
    </location>
</feature>
<gene>
    <name evidence="3" type="ORF">SISSUDRAFT_1042199</name>
</gene>
<feature type="transmembrane region" description="Helical" evidence="2">
    <location>
        <begin position="406"/>
        <end position="428"/>
    </location>
</feature>
<evidence type="ECO:0000313" key="4">
    <source>
        <dbReference type="Proteomes" id="UP000076798"/>
    </source>
</evidence>
<organism evidence="3 4">
    <name type="scientific">Sistotremastrum suecicum HHB10207 ss-3</name>
    <dbReference type="NCBI Taxonomy" id="1314776"/>
    <lineage>
        <taxon>Eukaryota</taxon>
        <taxon>Fungi</taxon>
        <taxon>Dikarya</taxon>
        <taxon>Basidiomycota</taxon>
        <taxon>Agaricomycotina</taxon>
        <taxon>Agaricomycetes</taxon>
        <taxon>Sistotremastrales</taxon>
        <taxon>Sistotremastraceae</taxon>
        <taxon>Sistotremastrum</taxon>
    </lineage>
</organism>
<evidence type="ECO:0000313" key="3">
    <source>
        <dbReference type="EMBL" id="KZT41944.1"/>
    </source>
</evidence>
<keyword evidence="4" id="KW-1185">Reference proteome</keyword>
<protein>
    <submittedName>
        <fullName evidence="3">Uncharacterized protein</fullName>
    </submittedName>
</protein>
<sequence length="436" mass="48978">MSSTTTRSSSNSGKLLGTLSRIRSTISKPFASKASKSKKTKASSRFVENFDTPASTIRVRFKEPVDPAAGIHPSDLLKIHTYPAHWDDDESLISPVDSEASSRTSTTLTTTNSDTSDSTQEDAQDDAQDEVSHSPIINPGSNISAELLEQLTPTLTRTRSASLIAIHEYQAVFPVEDDWTTNSPTPSVIESIIMSPQLLQAPATTPVVDPRSPRIGRESLLNDFTTDPNFDPEHPTRLPDWFIDAWQARELKECKDAAETIPLTCPTPPIPLARRPLTSHDDHRERIWHGQIRENWEEQMERKAGLEDGSWCYYGEEGTQFKKQCEYLSNLRYTQHNPPIPLPMPPFSLKYAVPVSFNEPYPLLYAPRPLTYADHQEEVMMHREMKLEREVTNIYLALQAAGCLEMIPFLIMGGIAFCFLAIFLYCLAQSLASIRL</sequence>